<evidence type="ECO:0000313" key="1">
    <source>
        <dbReference type="EMBL" id="MBE9214303.1"/>
    </source>
</evidence>
<sequence>MSQDQKLNTVQRLETLLLDGLNSGIATPLTEQDWNCIRQAVQLKVQRHK</sequence>
<reference evidence="1" key="1">
    <citation type="submission" date="2020-10" db="EMBL/GenBank/DDBJ databases">
        <authorList>
            <person name="Castelo-Branco R."/>
            <person name="Eusebio N."/>
            <person name="Adriana R."/>
            <person name="Vieira A."/>
            <person name="Brugerolle De Fraissinette N."/>
            <person name="Rezende De Castro R."/>
            <person name="Schneider M.P."/>
            <person name="Vasconcelos V."/>
            <person name="Leao P.N."/>
        </authorList>
    </citation>
    <scope>NUCLEOTIDE SEQUENCE</scope>
    <source>
        <strain evidence="1">LEGE 06105</strain>
    </source>
</reference>
<name>A0A8J7F1I2_9CYAN</name>
<dbReference type="RefSeq" id="WP_193921950.1">
    <property type="nucleotide sequence ID" value="NZ_JADEWL010000056.1"/>
</dbReference>
<keyword evidence="2" id="KW-1185">Reference proteome</keyword>
<dbReference type="AlphaFoldDB" id="A0A8J7F1I2"/>
<protein>
    <submittedName>
        <fullName evidence="1">Uncharacterized protein</fullName>
    </submittedName>
</protein>
<dbReference type="EMBL" id="JADEWL010000056">
    <property type="protein sequence ID" value="MBE9214303.1"/>
    <property type="molecule type" value="Genomic_DNA"/>
</dbReference>
<dbReference type="Proteomes" id="UP000620559">
    <property type="component" value="Unassembled WGS sequence"/>
</dbReference>
<comment type="caution">
    <text evidence="1">The sequence shown here is derived from an EMBL/GenBank/DDBJ whole genome shotgun (WGS) entry which is preliminary data.</text>
</comment>
<organism evidence="1 2">
    <name type="scientific">Plectonema cf. radiosum LEGE 06105</name>
    <dbReference type="NCBI Taxonomy" id="945769"/>
    <lineage>
        <taxon>Bacteria</taxon>
        <taxon>Bacillati</taxon>
        <taxon>Cyanobacteriota</taxon>
        <taxon>Cyanophyceae</taxon>
        <taxon>Oscillatoriophycideae</taxon>
        <taxon>Oscillatoriales</taxon>
        <taxon>Microcoleaceae</taxon>
        <taxon>Plectonema</taxon>
    </lineage>
</organism>
<gene>
    <name evidence="1" type="ORF">IQ247_16780</name>
</gene>
<accession>A0A8J7F1I2</accession>
<evidence type="ECO:0000313" key="2">
    <source>
        <dbReference type="Proteomes" id="UP000620559"/>
    </source>
</evidence>
<proteinExistence type="predicted"/>